<name>A0ABD6EIM1_9BILA</name>
<reference evidence="1 2" key="1">
    <citation type="submission" date="2024-08" db="EMBL/GenBank/DDBJ databases">
        <title>Gnathostoma spinigerum genome.</title>
        <authorList>
            <person name="Gonzalez-Bertolin B."/>
            <person name="Monzon S."/>
            <person name="Zaballos A."/>
            <person name="Jimenez P."/>
            <person name="Dekumyoy P."/>
            <person name="Varona S."/>
            <person name="Cuesta I."/>
            <person name="Sumanam S."/>
            <person name="Adisakwattana P."/>
            <person name="Gasser R.B."/>
            <person name="Hernandez-Gonzalez A."/>
            <person name="Young N.D."/>
            <person name="Perteguer M.J."/>
        </authorList>
    </citation>
    <scope>NUCLEOTIDE SEQUENCE [LARGE SCALE GENOMIC DNA]</scope>
    <source>
        <strain evidence="1">AL3</strain>
        <tissue evidence="1">Liver</tissue>
    </source>
</reference>
<organism evidence="1 2">
    <name type="scientific">Gnathostoma spinigerum</name>
    <dbReference type="NCBI Taxonomy" id="75299"/>
    <lineage>
        <taxon>Eukaryota</taxon>
        <taxon>Metazoa</taxon>
        <taxon>Ecdysozoa</taxon>
        <taxon>Nematoda</taxon>
        <taxon>Chromadorea</taxon>
        <taxon>Rhabditida</taxon>
        <taxon>Spirurina</taxon>
        <taxon>Gnathostomatomorpha</taxon>
        <taxon>Gnathostomatoidea</taxon>
        <taxon>Gnathostomatidae</taxon>
        <taxon>Gnathostoma</taxon>
    </lineage>
</organism>
<sequence length="107" mass="12319">MREDAGVLDTCELFCSKEVSEFFCSLEMNGGDRFREETIRQRVTLALPNADREFPEAVFKLLTVLSDKLAEEVLQRSIRNALDAQSTKVTLDNLYRIFPHLMLDFSL</sequence>
<evidence type="ECO:0000313" key="1">
    <source>
        <dbReference type="EMBL" id="MFH4979743.1"/>
    </source>
</evidence>
<dbReference type="EMBL" id="JBGFUD010004582">
    <property type="protein sequence ID" value="MFH4979743.1"/>
    <property type="molecule type" value="Genomic_DNA"/>
</dbReference>
<evidence type="ECO:0000313" key="2">
    <source>
        <dbReference type="Proteomes" id="UP001608902"/>
    </source>
</evidence>
<comment type="caution">
    <text evidence="1">The sequence shown here is derived from an EMBL/GenBank/DDBJ whole genome shotgun (WGS) entry which is preliminary data.</text>
</comment>
<gene>
    <name evidence="1" type="ORF">AB6A40_006452</name>
</gene>
<dbReference type="AlphaFoldDB" id="A0ABD6EIM1"/>
<protein>
    <submittedName>
        <fullName evidence="1">Uncharacterized protein</fullName>
    </submittedName>
</protein>
<accession>A0ABD6EIM1</accession>
<proteinExistence type="predicted"/>
<dbReference type="Gene3D" id="6.10.130.30">
    <property type="match status" value="1"/>
</dbReference>
<dbReference type="Proteomes" id="UP001608902">
    <property type="component" value="Unassembled WGS sequence"/>
</dbReference>
<keyword evidence="2" id="KW-1185">Reference proteome</keyword>